<organism evidence="1 2">
    <name type="scientific">Anaerocolumna sedimenticola</name>
    <dbReference type="NCBI Taxonomy" id="2696063"/>
    <lineage>
        <taxon>Bacteria</taxon>
        <taxon>Bacillati</taxon>
        <taxon>Bacillota</taxon>
        <taxon>Clostridia</taxon>
        <taxon>Lachnospirales</taxon>
        <taxon>Lachnospiraceae</taxon>
        <taxon>Anaerocolumna</taxon>
    </lineage>
</organism>
<evidence type="ECO:0000313" key="1">
    <source>
        <dbReference type="EMBL" id="QHQ62298.1"/>
    </source>
</evidence>
<dbReference type="Gene3D" id="3.40.50.300">
    <property type="entry name" value="P-loop containing nucleotide triphosphate hydrolases"/>
    <property type="match status" value="1"/>
</dbReference>
<accession>A0A6P1TS90</accession>
<evidence type="ECO:0000313" key="2">
    <source>
        <dbReference type="Proteomes" id="UP000464314"/>
    </source>
</evidence>
<proteinExistence type="predicted"/>
<reference evidence="1 2" key="1">
    <citation type="submission" date="2020-01" db="EMBL/GenBank/DDBJ databases">
        <title>Genome analysis of Anaerocolumna sp. CBA3638.</title>
        <authorList>
            <person name="Kim J."/>
            <person name="Roh S.W."/>
        </authorList>
    </citation>
    <scope>NUCLEOTIDE SEQUENCE [LARGE SCALE GENOMIC DNA]</scope>
    <source>
        <strain evidence="1 2">CBA3638</strain>
    </source>
</reference>
<dbReference type="RefSeq" id="WP_161839122.1">
    <property type="nucleotide sequence ID" value="NZ_CP048000.1"/>
</dbReference>
<dbReference type="KEGG" id="anr:Ana3638_17160"/>
<dbReference type="Proteomes" id="UP000464314">
    <property type="component" value="Chromosome"/>
</dbReference>
<dbReference type="InterPro" id="IPR027417">
    <property type="entry name" value="P-loop_NTPase"/>
</dbReference>
<dbReference type="Pfam" id="PF13238">
    <property type="entry name" value="AAA_18"/>
    <property type="match status" value="1"/>
</dbReference>
<name>A0A6P1TS90_9FIRM</name>
<gene>
    <name evidence="1" type="ORF">Ana3638_17160</name>
</gene>
<dbReference type="SUPFAM" id="SSF52540">
    <property type="entry name" value="P-loop containing nucleoside triphosphate hydrolases"/>
    <property type="match status" value="1"/>
</dbReference>
<dbReference type="EMBL" id="CP048000">
    <property type="protein sequence ID" value="QHQ62298.1"/>
    <property type="molecule type" value="Genomic_DNA"/>
</dbReference>
<keyword evidence="2" id="KW-1185">Reference proteome</keyword>
<dbReference type="AlphaFoldDB" id="A0A6P1TS90"/>
<sequence>MKKVVIINGPIGVGKTTVGKLLCNKLNKSAFIDGDWCFDLHPFIASKETKDMAIDNIVYLITNYLNCSQCDYVVFNWVMDKRFCLYKNKVDITAETTI</sequence>
<protein>
    <submittedName>
        <fullName evidence="1">AAA family ATPase</fullName>
    </submittedName>
</protein>